<dbReference type="InterPro" id="IPR018748">
    <property type="entry name" value="DUF2300_secreted"/>
</dbReference>
<evidence type="ECO:0000259" key="2">
    <source>
        <dbReference type="Pfam" id="PF10062"/>
    </source>
</evidence>
<evidence type="ECO:0000313" key="3">
    <source>
        <dbReference type="EMBL" id="AZN36080.1"/>
    </source>
</evidence>
<keyword evidence="4" id="KW-1185">Reference proteome</keyword>
<organism evidence="3 4">
    <name type="scientific">Iodobacter ciconiae</name>
    <dbReference type="NCBI Taxonomy" id="2496266"/>
    <lineage>
        <taxon>Bacteria</taxon>
        <taxon>Pseudomonadati</taxon>
        <taxon>Pseudomonadota</taxon>
        <taxon>Betaproteobacteria</taxon>
        <taxon>Neisseriales</taxon>
        <taxon>Chitinibacteraceae</taxon>
        <taxon>Iodobacter</taxon>
    </lineage>
</organism>
<feature type="region of interest" description="Disordered" evidence="1">
    <location>
        <begin position="53"/>
        <end position="77"/>
    </location>
</feature>
<dbReference type="Proteomes" id="UP000282438">
    <property type="component" value="Chromosome"/>
</dbReference>
<dbReference type="Pfam" id="PF10062">
    <property type="entry name" value="DUF2300"/>
    <property type="match status" value="1"/>
</dbReference>
<evidence type="ECO:0000256" key="1">
    <source>
        <dbReference type="SAM" id="MobiDB-lite"/>
    </source>
</evidence>
<protein>
    <submittedName>
        <fullName evidence="3">DUF2300 domain-containing protein</fullName>
    </submittedName>
</protein>
<dbReference type="AlphaFoldDB" id="A0A3S8ZRF7"/>
<feature type="domain" description="DUF2300" evidence="2">
    <location>
        <begin position="160"/>
        <end position="246"/>
    </location>
</feature>
<dbReference type="KEGG" id="iod:EJO50_06065"/>
<dbReference type="OrthoDB" id="7017274at2"/>
<dbReference type="EMBL" id="CP034433">
    <property type="protein sequence ID" value="AZN36080.1"/>
    <property type="molecule type" value="Genomic_DNA"/>
</dbReference>
<sequence>MLWKFASRHPLPINGGIEIRRAGETRGFHPRCAKQKLFSAFGTLILEREPPQGPSFLASPRNEAKEGDPTKHEGPCAADNRVGGRRDWLAASLPGRNPAPLVPRSGVFQGGFKKPYAKCVVVMLFRCLLMKKTICLARIGFHLPYGWLCVGLMLLLISHQAAASTPCQPLPEIQQKLSQLARGWHSTLALETGYAPPARYTVCQLKSGLPFADHQLKRIYIRGLASEDDEIALAHEYLHLAFSHHPRGHDEAFIEAMARRLVGVQ</sequence>
<proteinExistence type="predicted"/>
<name>A0A3S8ZRF7_9NEIS</name>
<gene>
    <name evidence="3" type="ORF">EJO50_06065</name>
</gene>
<evidence type="ECO:0000313" key="4">
    <source>
        <dbReference type="Proteomes" id="UP000282438"/>
    </source>
</evidence>
<reference evidence="3 4" key="1">
    <citation type="submission" date="2018-12" db="EMBL/GenBank/DDBJ databases">
        <title>Complete genome sequence of Iodobacter sp. H11R3.</title>
        <authorList>
            <person name="Bae J.-W."/>
        </authorList>
    </citation>
    <scope>NUCLEOTIDE SEQUENCE [LARGE SCALE GENOMIC DNA]</scope>
    <source>
        <strain evidence="3 4">H11R3</strain>
    </source>
</reference>
<feature type="compositionally biased region" description="Basic and acidic residues" evidence="1">
    <location>
        <begin position="62"/>
        <end position="74"/>
    </location>
</feature>
<accession>A0A3S8ZRF7</accession>